<dbReference type="InterPro" id="IPR003598">
    <property type="entry name" value="Ig_sub2"/>
</dbReference>
<keyword evidence="9 18" id="KW-0067">ATP-binding</keyword>
<dbReference type="Pfam" id="PF07679">
    <property type="entry name" value="I-set"/>
    <property type="match status" value="1"/>
</dbReference>
<feature type="domain" description="Ig-like" evidence="23">
    <location>
        <begin position="18"/>
        <end position="94"/>
    </location>
</feature>
<keyword evidence="4 20" id="KW-0812">Transmembrane</keyword>
<evidence type="ECO:0000256" key="7">
    <source>
        <dbReference type="ARBA" id="ARBA00022741"/>
    </source>
</evidence>
<evidence type="ECO:0000256" key="13">
    <source>
        <dbReference type="ARBA" id="ARBA00023157"/>
    </source>
</evidence>
<keyword evidence="7 18" id="KW-0547">Nucleotide-binding</keyword>
<evidence type="ECO:0000256" key="20">
    <source>
        <dbReference type="SAM" id="Phobius"/>
    </source>
</evidence>
<keyword evidence="5 21" id="KW-0732">Signal</keyword>
<gene>
    <name evidence="25 26 27" type="primary">LOC100214111</name>
</gene>
<evidence type="ECO:0000256" key="9">
    <source>
        <dbReference type="ARBA" id="ARBA00022840"/>
    </source>
</evidence>
<dbReference type="Gene3D" id="2.60.40.10">
    <property type="entry name" value="Immunoglobulins"/>
    <property type="match status" value="3"/>
</dbReference>
<dbReference type="Gene3D" id="1.10.510.10">
    <property type="entry name" value="Transferase(Phosphotransferase) domain 1"/>
    <property type="match status" value="1"/>
</dbReference>
<evidence type="ECO:0000259" key="23">
    <source>
        <dbReference type="PROSITE" id="PS50835"/>
    </source>
</evidence>
<evidence type="ECO:0000256" key="19">
    <source>
        <dbReference type="PROSITE-ProRule" id="PRU10141"/>
    </source>
</evidence>
<name>A0ABM4BLT0_HYDVU</name>
<evidence type="ECO:0000313" key="26">
    <source>
        <dbReference type="RefSeq" id="XP_065650013.1"/>
    </source>
</evidence>
<evidence type="ECO:0000256" key="1">
    <source>
        <dbReference type="ARBA" id="ARBA00004167"/>
    </source>
</evidence>
<keyword evidence="10 20" id="KW-1133">Transmembrane helix</keyword>
<keyword evidence="16" id="KW-0393">Immunoglobulin domain</keyword>
<evidence type="ECO:0000256" key="6">
    <source>
        <dbReference type="ARBA" id="ARBA00022737"/>
    </source>
</evidence>
<accession>A0ABM4BLT0</accession>
<evidence type="ECO:0000256" key="2">
    <source>
        <dbReference type="ARBA" id="ARBA00022553"/>
    </source>
</evidence>
<dbReference type="InterPro" id="IPR016248">
    <property type="entry name" value="FGF_rcpt_fam"/>
</dbReference>
<dbReference type="RefSeq" id="XP_065650012.1">
    <property type="nucleotide sequence ID" value="XM_065793940.1"/>
</dbReference>
<evidence type="ECO:0000256" key="14">
    <source>
        <dbReference type="ARBA" id="ARBA00023170"/>
    </source>
</evidence>
<keyword evidence="8 18" id="KW-0418">Kinase</keyword>
<dbReference type="PIRSF" id="PIRSF000628">
    <property type="entry name" value="FGFR"/>
    <property type="match status" value="1"/>
</dbReference>
<evidence type="ECO:0000313" key="24">
    <source>
        <dbReference type="Proteomes" id="UP001652625"/>
    </source>
</evidence>
<dbReference type="InterPro" id="IPR000719">
    <property type="entry name" value="Prot_kinase_dom"/>
</dbReference>
<dbReference type="PANTHER" id="PTHR24416">
    <property type="entry name" value="TYROSINE-PROTEIN KINASE RECEPTOR"/>
    <property type="match status" value="1"/>
</dbReference>
<dbReference type="Gene3D" id="3.30.200.20">
    <property type="entry name" value="Phosphorylase Kinase, domain 1"/>
    <property type="match status" value="1"/>
</dbReference>
<dbReference type="InterPro" id="IPR003599">
    <property type="entry name" value="Ig_sub"/>
</dbReference>
<dbReference type="Proteomes" id="UP001652625">
    <property type="component" value="Chromosome 03"/>
</dbReference>
<evidence type="ECO:0000256" key="4">
    <source>
        <dbReference type="ARBA" id="ARBA00022692"/>
    </source>
</evidence>
<keyword evidence="13" id="KW-1015">Disulfide bond</keyword>
<evidence type="ECO:0000256" key="12">
    <source>
        <dbReference type="ARBA" id="ARBA00023137"/>
    </source>
</evidence>
<feature type="transmembrane region" description="Helical" evidence="20">
    <location>
        <begin position="371"/>
        <end position="394"/>
    </location>
</feature>
<dbReference type="PROSITE" id="PS00107">
    <property type="entry name" value="PROTEIN_KINASE_ATP"/>
    <property type="match status" value="1"/>
</dbReference>
<reference evidence="25 26" key="1">
    <citation type="submission" date="2025-05" db="UniProtKB">
        <authorList>
            <consortium name="RefSeq"/>
        </authorList>
    </citation>
    <scope>IDENTIFICATION</scope>
</reference>
<dbReference type="PROSITE" id="PS00109">
    <property type="entry name" value="PROTEIN_KINASE_TYR"/>
    <property type="match status" value="1"/>
</dbReference>
<sequence>MVMLSFSWFRFVLALITFKFTILTQALNTSLVVTDGNLVSLTCSSNISTTKVIWLKDGLPINTKSQKKIYNLRKDGYLLKFKANSEAETGIYTCADFSNNRIGRNLISFNVTLRDSVISPKEGKLQFTDKARMNNQRHTVSPAGDEVTFHCAAEGANPIVYKWKMNGKILLSRRVDSSLEADKPTLLLKDIVKSDSGNYTCIAENLYGSIEYNFTLQVQERLRVGPYLEKGLQNQTVFVGSNTTIDCYELISGTIPDFRFLKWKVKPDMNLLNEMISDSTFKKKFVELLDPGSYDSVSKKTSRMNEQNNLYGVQLRLQNVSVNDSGYYTCLVSNHIGSDYVTMYLDVRSNTDHMQLQKKTNIVSTSKNKKMVIAVVVLSVLCCIALIVFVYMYWNWKKKISSKVSNENVFLNEVKLNIDKNRPIRLRNFSSGGSDSTFPLLNNGSIRNGGSVRSNSESKAMYPGDLDDVFEIPFDPEWEVDRDCLHITETLGEGAFGVVVKADAVGLKKCEENHTTVAVKMLKADATENELLDLLSEMETMKQIGRHINIINFLGCCTQSDPVYVIVEYAPNGNLRQFLRSKRPPMSDNGYRSDPLLSVKDIVSFALQIAKGMEYLASKKCIHRDLAARNILVTEDYIMKIADFGLARSVHEIDYYRKTTDGRLPVKWLAIEALFDRVYTTQSDVWAFGVLLWEIFTLGGSPYPGIPVERLFDLLKSGFRMEKPQVCPQETYEIMVKCWYENPSHRPSFSDLVLECEEFLEELTNLDYLEVLNQSTDSLNSLPSEKMESDESYNSSVVDCNFRNPLV</sequence>
<dbReference type="RefSeq" id="XP_065650014.1">
    <property type="nucleotide sequence ID" value="XM_065793942.1"/>
</dbReference>
<evidence type="ECO:0000256" key="8">
    <source>
        <dbReference type="ARBA" id="ARBA00022777"/>
    </source>
</evidence>
<evidence type="ECO:0000259" key="22">
    <source>
        <dbReference type="PROSITE" id="PS50011"/>
    </source>
</evidence>
<keyword evidence="14 18" id="KW-0675">Receptor</keyword>
<protein>
    <recommendedName>
        <fullName evidence="18">Fibroblast growth factor receptor</fullName>
        <ecNumber evidence="18">2.7.10.1</ecNumber>
    </recommendedName>
</protein>
<evidence type="ECO:0000256" key="18">
    <source>
        <dbReference type="PIRNR" id="PIRNR000628"/>
    </source>
</evidence>
<organism evidence="24 27">
    <name type="scientific">Hydra vulgaris</name>
    <name type="common">Hydra</name>
    <name type="synonym">Hydra attenuata</name>
    <dbReference type="NCBI Taxonomy" id="6087"/>
    <lineage>
        <taxon>Eukaryota</taxon>
        <taxon>Metazoa</taxon>
        <taxon>Cnidaria</taxon>
        <taxon>Hydrozoa</taxon>
        <taxon>Hydroidolina</taxon>
        <taxon>Anthoathecata</taxon>
        <taxon>Aplanulata</taxon>
        <taxon>Hydridae</taxon>
        <taxon>Hydra</taxon>
    </lineage>
</organism>
<dbReference type="InterPro" id="IPR050122">
    <property type="entry name" value="RTK"/>
</dbReference>
<dbReference type="SMART" id="SM00409">
    <property type="entry name" value="IG"/>
    <property type="match status" value="3"/>
</dbReference>
<dbReference type="GeneID" id="100214111"/>
<proteinExistence type="inferred from homology"/>
<feature type="chain" id="PRO_5045025842" description="Fibroblast growth factor receptor" evidence="21">
    <location>
        <begin position="27"/>
        <end position="807"/>
    </location>
</feature>
<evidence type="ECO:0000256" key="16">
    <source>
        <dbReference type="ARBA" id="ARBA00023319"/>
    </source>
</evidence>
<keyword evidence="3 18" id="KW-0808">Transferase</keyword>
<dbReference type="InterPro" id="IPR017441">
    <property type="entry name" value="Protein_kinase_ATP_BS"/>
</dbReference>
<dbReference type="SUPFAM" id="SSF56112">
    <property type="entry name" value="Protein kinase-like (PK-like)"/>
    <property type="match status" value="1"/>
</dbReference>
<feature type="domain" description="Ig-like" evidence="23">
    <location>
        <begin position="226"/>
        <end position="348"/>
    </location>
</feature>
<feature type="domain" description="Protein kinase" evidence="22">
    <location>
        <begin position="485"/>
        <end position="760"/>
    </location>
</feature>
<dbReference type="PROSITE" id="PS50011">
    <property type="entry name" value="PROTEIN_KINASE_DOM"/>
    <property type="match status" value="1"/>
</dbReference>
<dbReference type="EC" id="2.7.10.1" evidence="18"/>
<dbReference type="InterPro" id="IPR001245">
    <property type="entry name" value="Ser-Thr/Tyr_kinase_cat_dom"/>
</dbReference>
<dbReference type="InterPro" id="IPR007110">
    <property type="entry name" value="Ig-like_dom"/>
</dbReference>
<dbReference type="PRINTS" id="PR00109">
    <property type="entry name" value="TYRKINASE"/>
</dbReference>
<dbReference type="RefSeq" id="XP_065650013.1">
    <property type="nucleotide sequence ID" value="XM_065793941.1"/>
</dbReference>
<comment type="subcellular location">
    <subcellularLocation>
        <location evidence="1">Membrane</location>
        <topology evidence="1">Single-pass membrane protein</topology>
    </subcellularLocation>
</comment>
<keyword evidence="24" id="KW-1185">Reference proteome</keyword>
<dbReference type="InterPro" id="IPR013098">
    <property type="entry name" value="Ig_I-set"/>
</dbReference>
<evidence type="ECO:0000256" key="17">
    <source>
        <dbReference type="ARBA" id="ARBA00051243"/>
    </source>
</evidence>
<dbReference type="InterPro" id="IPR011009">
    <property type="entry name" value="Kinase-like_dom_sf"/>
</dbReference>
<evidence type="ECO:0000256" key="3">
    <source>
        <dbReference type="ARBA" id="ARBA00022679"/>
    </source>
</evidence>
<comment type="catalytic activity">
    <reaction evidence="17 18">
        <text>L-tyrosyl-[protein] + ATP = O-phospho-L-tyrosyl-[protein] + ADP + H(+)</text>
        <dbReference type="Rhea" id="RHEA:10596"/>
        <dbReference type="Rhea" id="RHEA-COMP:10136"/>
        <dbReference type="Rhea" id="RHEA-COMP:20101"/>
        <dbReference type="ChEBI" id="CHEBI:15378"/>
        <dbReference type="ChEBI" id="CHEBI:30616"/>
        <dbReference type="ChEBI" id="CHEBI:46858"/>
        <dbReference type="ChEBI" id="CHEBI:61978"/>
        <dbReference type="ChEBI" id="CHEBI:456216"/>
        <dbReference type="EC" id="2.7.10.1"/>
    </reaction>
</comment>
<evidence type="ECO:0000256" key="5">
    <source>
        <dbReference type="ARBA" id="ARBA00022729"/>
    </source>
</evidence>
<dbReference type="SUPFAM" id="SSF48726">
    <property type="entry name" value="Immunoglobulin"/>
    <property type="match status" value="3"/>
</dbReference>
<dbReference type="Pfam" id="PF07714">
    <property type="entry name" value="PK_Tyr_Ser-Thr"/>
    <property type="match status" value="1"/>
</dbReference>
<dbReference type="InterPro" id="IPR020635">
    <property type="entry name" value="Tyr_kinase_cat_dom"/>
</dbReference>
<keyword evidence="6" id="KW-0677">Repeat</keyword>
<evidence type="ECO:0000313" key="25">
    <source>
        <dbReference type="RefSeq" id="XP_065650012.1"/>
    </source>
</evidence>
<dbReference type="InterPro" id="IPR008266">
    <property type="entry name" value="Tyr_kinase_AS"/>
</dbReference>
<evidence type="ECO:0000256" key="10">
    <source>
        <dbReference type="ARBA" id="ARBA00022989"/>
    </source>
</evidence>
<dbReference type="PROSITE" id="PS50835">
    <property type="entry name" value="IG_LIKE"/>
    <property type="match status" value="3"/>
</dbReference>
<feature type="binding site" evidence="19">
    <location>
        <position position="520"/>
    </location>
    <ligand>
        <name>ATP</name>
        <dbReference type="ChEBI" id="CHEBI:30616"/>
    </ligand>
</feature>
<dbReference type="SMART" id="SM00219">
    <property type="entry name" value="TyrKc"/>
    <property type="match status" value="1"/>
</dbReference>
<evidence type="ECO:0000256" key="15">
    <source>
        <dbReference type="ARBA" id="ARBA00023180"/>
    </source>
</evidence>
<evidence type="ECO:0000256" key="11">
    <source>
        <dbReference type="ARBA" id="ARBA00023136"/>
    </source>
</evidence>
<dbReference type="PANTHER" id="PTHR24416:SF550">
    <property type="entry name" value="FIBROBLAST GROWTH FACTOR RECEPTOR HOMOLOG 1-RELATED"/>
    <property type="match status" value="1"/>
</dbReference>
<dbReference type="InterPro" id="IPR036179">
    <property type="entry name" value="Ig-like_dom_sf"/>
</dbReference>
<keyword evidence="11 18" id="KW-0472">Membrane</keyword>
<feature type="domain" description="Ig-like" evidence="23">
    <location>
        <begin position="120"/>
        <end position="217"/>
    </location>
</feature>
<dbReference type="InterPro" id="IPR013783">
    <property type="entry name" value="Ig-like_fold"/>
</dbReference>
<keyword evidence="2" id="KW-0597">Phosphoprotein</keyword>
<keyword evidence="15" id="KW-0325">Glycoprotein</keyword>
<feature type="signal peptide" evidence="21">
    <location>
        <begin position="1"/>
        <end position="26"/>
    </location>
</feature>
<evidence type="ECO:0000256" key="21">
    <source>
        <dbReference type="SAM" id="SignalP"/>
    </source>
</evidence>
<keyword evidence="12 18" id="KW-0829">Tyrosine-protein kinase</keyword>
<comment type="similarity">
    <text evidence="18">Belongs to the protein kinase superfamily. Tyr protein kinase family. Fibroblast growth factor receptor subfamily.</text>
</comment>
<evidence type="ECO:0000313" key="27">
    <source>
        <dbReference type="RefSeq" id="XP_065650014.1"/>
    </source>
</evidence>
<dbReference type="SMART" id="SM00408">
    <property type="entry name" value="IGc2"/>
    <property type="match status" value="3"/>
</dbReference>